<accession>A0A0U3FDY3</accession>
<dbReference type="HAMAP" id="MF_00772">
    <property type="entry name" value="OGT"/>
    <property type="match status" value="1"/>
</dbReference>
<dbReference type="SMR" id="A0A0U3FDY3"/>
<dbReference type="SUPFAM" id="SSF46767">
    <property type="entry name" value="Methylated DNA-protein cysteine methyltransferase, C-terminal domain"/>
    <property type="match status" value="1"/>
</dbReference>
<dbReference type="OMA" id="INNPKSC"/>
<dbReference type="EMBL" id="CP013695">
    <property type="protein sequence ID" value="ALU31250.1"/>
    <property type="molecule type" value="Genomic_DNA"/>
</dbReference>
<evidence type="ECO:0000256" key="1">
    <source>
        <dbReference type="ARBA" id="ARBA00001286"/>
    </source>
</evidence>
<gene>
    <name evidence="8" type="primary">ogt</name>
    <name evidence="11" type="ORF">ATY89_00195</name>
    <name evidence="12" type="ORF">ATZ20_03240</name>
</gene>
<dbReference type="STRING" id="1435377.SUSAZ_06020"/>
<keyword evidence="6 8" id="KW-0234">DNA repair</keyword>
<dbReference type="InterPro" id="IPR001497">
    <property type="entry name" value="MethylDNA_cys_MeTrfase_AS"/>
</dbReference>
<comment type="miscellaneous">
    <text evidence="8">This enzyme catalyzes only one turnover and therefore is not strictly catalytic. According to one definition, an enzyme is a biocatalyst that acts repeatedly and over many reaction cycles.</text>
</comment>
<comment type="function">
    <text evidence="8">Involved in the cellular defense against the biological effects of O6-methylguanine (O6-MeG) and O4-methylthymine (O4-MeT) in DNA. Repairs the methylated nucleobase in DNA by stoichiometrically transferring the methyl group to a cysteine residue in the enzyme. This is a suicide reaction: the enzyme is irreversibly inactivated.</text>
</comment>
<dbReference type="InterPro" id="IPR036388">
    <property type="entry name" value="WH-like_DNA-bd_sf"/>
</dbReference>
<evidence type="ECO:0000313" key="11">
    <source>
        <dbReference type="EMBL" id="ALU28539.1"/>
    </source>
</evidence>
<dbReference type="PaxDb" id="1435377-SUSAZ_06020"/>
<protein>
    <recommendedName>
        <fullName evidence="8">Methylated-DNA--protein-cysteine methyltransferase</fullName>
        <ecNumber evidence="8">2.1.1.63</ecNumber>
    </recommendedName>
    <alternativeName>
        <fullName evidence="8">6-O-methylguanine-DNA methyltransferase</fullName>
        <shortName evidence="8">MGMT</shortName>
    </alternativeName>
    <alternativeName>
        <fullName evidence="8">O-6-methylguanine-DNA-alkyltransferase</fullName>
    </alternativeName>
</protein>
<sequence>MIVYGVYNSPLGTITVAKNERGIIMLDFCDCAERNLVDNSTFTDLFHKFDNYFQGKPVEFNETVDLFVNNFRRRVFNEVRRIGWGKVKTYKEIAETLKTSPRAVGMALSKNPVLLIIPCHRIIAESGLGGFSRGIELKKKLLELEGVNIEALVRG</sequence>
<dbReference type="OrthoDB" id="372118at2157"/>
<dbReference type="Proteomes" id="UP000060043">
    <property type="component" value="Chromosome"/>
</dbReference>
<evidence type="ECO:0000313" key="12">
    <source>
        <dbReference type="EMBL" id="ALU31250.1"/>
    </source>
</evidence>
<feature type="domain" description="Methylated-DNA-[protein]-cysteine S-methyltransferase DNA binding" evidence="9">
    <location>
        <begin position="70"/>
        <end position="147"/>
    </location>
</feature>
<keyword evidence="4 8" id="KW-0808">Transferase</keyword>
<evidence type="ECO:0000256" key="4">
    <source>
        <dbReference type="ARBA" id="ARBA00022679"/>
    </source>
</evidence>
<dbReference type="GO" id="GO:0032259">
    <property type="term" value="P:methylation"/>
    <property type="evidence" value="ECO:0007669"/>
    <property type="project" value="UniProtKB-KW"/>
</dbReference>
<dbReference type="Proteomes" id="UP000065473">
    <property type="component" value="Chromosome"/>
</dbReference>
<dbReference type="GO" id="GO:0005737">
    <property type="term" value="C:cytoplasm"/>
    <property type="evidence" value="ECO:0007669"/>
    <property type="project" value="UniProtKB-SubCell"/>
</dbReference>
<evidence type="ECO:0000313" key="14">
    <source>
        <dbReference type="Proteomes" id="UP000065473"/>
    </source>
</evidence>
<dbReference type="Pfam" id="PF01035">
    <property type="entry name" value="DNA_binding_1"/>
    <property type="match status" value="1"/>
</dbReference>
<dbReference type="InterPro" id="IPR014048">
    <property type="entry name" value="MethylDNA_cys_MeTrfase_DNA-bd"/>
</dbReference>
<dbReference type="InterPro" id="IPR036631">
    <property type="entry name" value="MGMT_N_sf"/>
</dbReference>
<evidence type="ECO:0000256" key="2">
    <source>
        <dbReference type="ARBA" id="ARBA00022490"/>
    </source>
</evidence>
<feature type="active site" description="Nucleophile; methyl group acceptor" evidence="8">
    <location>
        <position position="119"/>
    </location>
</feature>
<name>A0A0U3FDY3_9CREN</name>
<feature type="domain" description="Methylguanine DNA methyltransferase ribonuclease-like" evidence="10">
    <location>
        <begin position="2"/>
        <end position="66"/>
    </location>
</feature>
<keyword evidence="5 8" id="KW-0227">DNA damage</keyword>
<evidence type="ECO:0000256" key="5">
    <source>
        <dbReference type="ARBA" id="ARBA00022763"/>
    </source>
</evidence>
<dbReference type="GO" id="GO:0006307">
    <property type="term" value="P:DNA alkylation repair"/>
    <property type="evidence" value="ECO:0007669"/>
    <property type="project" value="UniProtKB-UniRule"/>
</dbReference>
<dbReference type="InterPro" id="IPR023546">
    <property type="entry name" value="MGMT"/>
</dbReference>
<dbReference type="InterPro" id="IPR036217">
    <property type="entry name" value="MethylDNA_cys_MeTrfase_DNAb"/>
</dbReference>
<dbReference type="CDD" id="cd06445">
    <property type="entry name" value="ATase"/>
    <property type="match status" value="1"/>
</dbReference>
<dbReference type="InterPro" id="IPR008332">
    <property type="entry name" value="MethylG_MeTrfase_N"/>
</dbReference>
<keyword evidence="2 8" id="KW-0963">Cytoplasm</keyword>
<dbReference type="SUPFAM" id="SSF53155">
    <property type="entry name" value="Methylated DNA-protein cysteine methyltransferase domain"/>
    <property type="match status" value="1"/>
</dbReference>
<organism evidence="11 14">
    <name type="scientific">Sulfolobus acidocaldarius</name>
    <dbReference type="NCBI Taxonomy" id="2285"/>
    <lineage>
        <taxon>Archaea</taxon>
        <taxon>Thermoproteota</taxon>
        <taxon>Thermoprotei</taxon>
        <taxon>Sulfolobales</taxon>
        <taxon>Sulfolobaceae</taxon>
        <taxon>Sulfolobus</taxon>
    </lineage>
</organism>
<evidence type="ECO:0000256" key="6">
    <source>
        <dbReference type="ARBA" id="ARBA00023204"/>
    </source>
</evidence>
<dbReference type="EMBL" id="CP013694">
    <property type="protein sequence ID" value="ALU28539.1"/>
    <property type="molecule type" value="Genomic_DNA"/>
</dbReference>
<proteinExistence type="inferred from homology"/>
<dbReference type="PROSITE" id="PS00374">
    <property type="entry name" value="MGMT"/>
    <property type="match status" value="1"/>
</dbReference>
<reference evidence="13 14" key="1">
    <citation type="submission" date="2015-12" db="EMBL/GenBank/DDBJ databases">
        <title>A stable core within a dynamic pangenome in Sulfolobus acidocaldarius.</title>
        <authorList>
            <person name="Anderson R."/>
            <person name="Kouris A."/>
            <person name="Seward C."/>
            <person name="Campbell K."/>
            <person name="Whitaker R."/>
        </authorList>
    </citation>
    <scope>NUCLEOTIDE SEQUENCE [LARGE SCALE GENOMIC DNA]</scope>
    <source>
        <strain evidence="11 14">GG12-C01-09</strain>
        <strain evidence="12 13">NG05B_CO5_07</strain>
    </source>
</reference>
<dbReference type="Gene3D" id="1.10.10.10">
    <property type="entry name" value="Winged helix-like DNA-binding domain superfamily/Winged helix DNA-binding domain"/>
    <property type="match status" value="1"/>
</dbReference>
<dbReference type="AlphaFoldDB" id="A0A0U3FDY3"/>
<comment type="catalytic activity">
    <reaction evidence="7 8">
        <text>a 6-O-methyl-2'-deoxyguanosine in DNA + L-cysteinyl-[protein] = S-methyl-L-cysteinyl-[protein] + a 2'-deoxyguanosine in DNA</text>
        <dbReference type="Rhea" id="RHEA:24000"/>
        <dbReference type="Rhea" id="RHEA-COMP:10131"/>
        <dbReference type="Rhea" id="RHEA-COMP:10132"/>
        <dbReference type="Rhea" id="RHEA-COMP:11367"/>
        <dbReference type="Rhea" id="RHEA-COMP:11368"/>
        <dbReference type="ChEBI" id="CHEBI:29950"/>
        <dbReference type="ChEBI" id="CHEBI:82612"/>
        <dbReference type="ChEBI" id="CHEBI:85445"/>
        <dbReference type="ChEBI" id="CHEBI:85448"/>
        <dbReference type="EC" id="2.1.1.63"/>
    </reaction>
</comment>
<evidence type="ECO:0000256" key="3">
    <source>
        <dbReference type="ARBA" id="ARBA00022603"/>
    </source>
</evidence>
<evidence type="ECO:0000313" key="13">
    <source>
        <dbReference type="Proteomes" id="UP000060043"/>
    </source>
</evidence>
<evidence type="ECO:0000259" key="10">
    <source>
        <dbReference type="Pfam" id="PF02870"/>
    </source>
</evidence>
<dbReference type="Gene3D" id="3.30.160.70">
    <property type="entry name" value="Methylated DNA-protein cysteine methyltransferase domain"/>
    <property type="match status" value="1"/>
</dbReference>
<evidence type="ECO:0000256" key="7">
    <source>
        <dbReference type="ARBA" id="ARBA00049348"/>
    </source>
</evidence>
<evidence type="ECO:0000259" key="9">
    <source>
        <dbReference type="Pfam" id="PF01035"/>
    </source>
</evidence>
<dbReference type="NCBIfam" id="TIGR00589">
    <property type="entry name" value="ogt"/>
    <property type="match status" value="1"/>
</dbReference>
<evidence type="ECO:0000256" key="8">
    <source>
        <dbReference type="HAMAP-Rule" id="MF_00772"/>
    </source>
</evidence>
<comment type="similarity">
    <text evidence="8">Belongs to the MGMT family.</text>
</comment>
<dbReference type="GO" id="GO:0003908">
    <property type="term" value="F:methylated-DNA-[protein]-cysteine S-methyltransferase activity"/>
    <property type="evidence" value="ECO:0007669"/>
    <property type="project" value="UniProtKB-UniRule"/>
</dbReference>
<comment type="catalytic activity">
    <reaction evidence="1 8">
        <text>a 4-O-methyl-thymidine in DNA + L-cysteinyl-[protein] = a thymidine in DNA + S-methyl-L-cysteinyl-[protein]</text>
        <dbReference type="Rhea" id="RHEA:53428"/>
        <dbReference type="Rhea" id="RHEA-COMP:10131"/>
        <dbReference type="Rhea" id="RHEA-COMP:10132"/>
        <dbReference type="Rhea" id="RHEA-COMP:13555"/>
        <dbReference type="Rhea" id="RHEA-COMP:13556"/>
        <dbReference type="ChEBI" id="CHEBI:29950"/>
        <dbReference type="ChEBI" id="CHEBI:82612"/>
        <dbReference type="ChEBI" id="CHEBI:137386"/>
        <dbReference type="ChEBI" id="CHEBI:137387"/>
        <dbReference type="EC" id="2.1.1.63"/>
    </reaction>
</comment>
<dbReference type="PANTHER" id="PTHR10815:SF13">
    <property type="entry name" value="METHYLATED-DNA--PROTEIN-CYSTEINE METHYLTRANSFERASE"/>
    <property type="match status" value="1"/>
</dbReference>
<dbReference type="GeneID" id="14551765"/>
<dbReference type="Pfam" id="PF02870">
    <property type="entry name" value="Methyltransf_1N"/>
    <property type="match status" value="1"/>
</dbReference>
<dbReference type="EC" id="2.1.1.63" evidence="8"/>
<keyword evidence="3 8" id="KW-0489">Methyltransferase</keyword>
<comment type="subcellular location">
    <subcellularLocation>
        <location evidence="8">Cytoplasm</location>
    </subcellularLocation>
</comment>
<dbReference type="RefSeq" id="WP_011278107.1">
    <property type="nucleotide sequence ID" value="NZ_BHWZ01000003.1"/>
</dbReference>
<dbReference type="PANTHER" id="PTHR10815">
    <property type="entry name" value="METHYLATED-DNA--PROTEIN-CYSTEINE METHYLTRANSFERASE"/>
    <property type="match status" value="1"/>
</dbReference>